<dbReference type="AlphaFoldDB" id="A0A2N5TV21"/>
<reference evidence="5 6" key="1">
    <citation type="submission" date="2017-11" db="EMBL/GenBank/DDBJ databases">
        <title>De novo assembly and phasing of dikaryotic genomes from two isolates of Puccinia coronata f. sp. avenae, the causal agent of oat crown rust.</title>
        <authorList>
            <person name="Miller M.E."/>
            <person name="Zhang Y."/>
            <person name="Omidvar V."/>
            <person name="Sperschneider J."/>
            <person name="Schwessinger B."/>
            <person name="Raley C."/>
            <person name="Palmer J.M."/>
            <person name="Garnica D."/>
            <person name="Upadhyaya N."/>
            <person name="Rathjen J."/>
            <person name="Taylor J.M."/>
            <person name="Park R.F."/>
            <person name="Dodds P.N."/>
            <person name="Hirsch C.D."/>
            <person name="Kianian S.F."/>
            <person name="Figueroa M."/>
        </authorList>
    </citation>
    <scope>NUCLEOTIDE SEQUENCE [LARGE SCALE GENOMIC DNA]</scope>
    <source>
        <strain evidence="3">12NC29</strain>
        <strain evidence="4">12SD80</strain>
    </source>
</reference>
<feature type="chain" id="PRO_5015083786" description="Secreted protein" evidence="2">
    <location>
        <begin position="24"/>
        <end position="147"/>
    </location>
</feature>
<dbReference type="EMBL" id="PGCJ01000414">
    <property type="protein sequence ID" value="PLW29335.1"/>
    <property type="molecule type" value="Genomic_DNA"/>
</dbReference>
<evidence type="ECO:0000256" key="2">
    <source>
        <dbReference type="SAM" id="SignalP"/>
    </source>
</evidence>
<feature type="signal peptide" evidence="2">
    <location>
        <begin position="1"/>
        <end position="23"/>
    </location>
</feature>
<evidence type="ECO:0000256" key="1">
    <source>
        <dbReference type="SAM" id="MobiDB-lite"/>
    </source>
</evidence>
<comment type="caution">
    <text evidence="3">The sequence shown here is derived from an EMBL/GenBank/DDBJ whole genome shotgun (WGS) entry which is preliminary data.</text>
</comment>
<feature type="region of interest" description="Disordered" evidence="1">
    <location>
        <begin position="29"/>
        <end position="147"/>
    </location>
</feature>
<keyword evidence="2" id="KW-0732">Signal</keyword>
<dbReference type="OrthoDB" id="10624213at2759"/>
<keyword evidence="5" id="KW-1185">Reference proteome</keyword>
<dbReference type="EMBL" id="PGCI01000107">
    <property type="protein sequence ID" value="PLW40063.1"/>
    <property type="molecule type" value="Genomic_DNA"/>
</dbReference>
<dbReference type="Proteomes" id="UP000235392">
    <property type="component" value="Unassembled WGS sequence"/>
</dbReference>
<dbReference type="Proteomes" id="UP000235388">
    <property type="component" value="Unassembled WGS sequence"/>
</dbReference>
<dbReference type="PROSITE" id="PS51257">
    <property type="entry name" value="PROKAR_LIPOPROTEIN"/>
    <property type="match status" value="1"/>
</dbReference>
<organism evidence="3 5">
    <name type="scientific">Puccinia coronata f. sp. avenae</name>
    <dbReference type="NCBI Taxonomy" id="200324"/>
    <lineage>
        <taxon>Eukaryota</taxon>
        <taxon>Fungi</taxon>
        <taxon>Dikarya</taxon>
        <taxon>Basidiomycota</taxon>
        <taxon>Pucciniomycotina</taxon>
        <taxon>Pucciniomycetes</taxon>
        <taxon>Pucciniales</taxon>
        <taxon>Pucciniaceae</taxon>
        <taxon>Puccinia</taxon>
    </lineage>
</organism>
<feature type="compositionally biased region" description="Basic residues" evidence="1">
    <location>
        <begin position="44"/>
        <end position="58"/>
    </location>
</feature>
<name>A0A2N5TV21_9BASI</name>
<protein>
    <recommendedName>
        <fullName evidence="7">Secreted protein</fullName>
    </recommendedName>
</protein>
<feature type="compositionally biased region" description="Acidic residues" evidence="1">
    <location>
        <begin position="89"/>
        <end position="109"/>
    </location>
</feature>
<evidence type="ECO:0000313" key="6">
    <source>
        <dbReference type="Proteomes" id="UP000235392"/>
    </source>
</evidence>
<evidence type="ECO:0000313" key="3">
    <source>
        <dbReference type="EMBL" id="PLW29335.1"/>
    </source>
</evidence>
<sequence>MRSGLILCLTLSLLAFNAPNLSSGSCLKTRSGAPAVQDSNSTPHVRRNLCKWLHKGDKKKKDPKGSYGGESDPKDPSSGYGRKSQKGDDGDDPWDGEGDGDDDDGSDDDPWGKKSAGSSGGQGGSSSKGKGGATGSEDPSSGGYGKQ</sequence>
<evidence type="ECO:0000313" key="5">
    <source>
        <dbReference type="Proteomes" id="UP000235388"/>
    </source>
</evidence>
<accession>A0A2N5TV21</accession>
<gene>
    <name evidence="3" type="ORF">PCANC_22180</name>
    <name evidence="4" type="ORF">PCASD_11755</name>
</gene>
<feature type="compositionally biased region" description="Gly residues" evidence="1">
    <location>
        <begin position="118"/>
        <end position="134"/>
    </location>
</feature>
<proteinExistence type="predicted"/>
<evidence type="ECO:0008006" key="7">
    <source>
        <dbReference type="Google" id="ProtNLM"/>
    </source>
</evidence>
<evidence type="ECO:0000313" key="4">
    <source>
        <dbReference type="EMBL" id="PLW40063.1"/>
    </source>
</evidence>